<dbReference type="Proteomes" id="UP000078070">
    <property type="component" value="Chromosome"/>
</dbReference>
<evidence type="ECO:0000313" key="3">
    <source>
        <dbReference type="Proteomes" id="UP000078070"/>
    </source>
</evidence>
<dbReference type="PANTHER" id="PTHR33747">
    <property type="entry name" value="UPF0225 PROTEIN SCO1677"/>
    <property type="match status" value="1"/>
</dbReference>
<protein>
    <submittedName>
        <fullName evidence="2">Zinc chelation protein SecC</fullName>
    </submittedName>
</protein>
<dbReference type="OrthoDB" id="21421at2"/>
<proteinExistence type="predicted"/>
<dbReference type="AlphaFoldDB" id="A0A1A9EVV5"/>
<evidence type="ECO:0000259" key="1">
    <source>
        <dbReference type="Pfam" id="PF17775"/>
    </source>
</evidence>
<keyword evidence="3" id="KW-1185">Reference proteome</keyword>
<dbReference type="KEGG" id="mars:A8C75_05400"/>
<dbReference type="InterPro" id="IPR004027">
    <property type="entry name" value="SEC_C_motif"/>
</dbReference>
<dbReference type="InterPro" id="IPR032710">
    <property type="entry name" value="NTF2-like_dom_sf"/>
</dbReference>
<dbReference type="STRING" id="1821621.A8C75_05400"/>
<sequence>MSKKKSASAIAAELPAEMPCPCQSDRLYRDCCEPAISGKQPAPTAEKLMRSRYSAFALGLASYLIDTLAPERRQPGERAVLKKQFRSTRWIGLRIIEVQAGGEQDSTGTVEFEALYISTDEPGRLHERSRFRRDDKGRWYYVDGDAKFLPAATV</sequence>
<reference evidence="3" key="1">
    <citation type="submission" date="2016-05" db="EMBL/GenBank/DDBJ databases">
        <authorList>
            <person name="Baek K."/>
            <person name="Yang S.-J."/>
        </authorList>
    </citation>
    <scope>NUCLEOTIDE SEQUENCE [LARGE SCALE GENOMIC DNA]</scope>
    <source>
        <strain evidence="3">ST58-10</strain>
    </source>
</reference>
<dbReference type="PANTHER" id="PTHR33747:SF1">
    <property type="entry name" value="ADENYLATE CYCLASE-ASSOCIATED CAP C-TERMINAL DOMAIN-CONTAINING PROTEIN"/>
    <property type="match status" value="1"/>
</dbReference>
<dbReference type="InterPro" id="IPR048469">
    <property type="entry name" value="YchJ-like_M"/>
</dbReference>
<dbReference type="SUPFAM" id="SSF54427">
    <property type="entry name" value="NTF2-like"/>
    <property type="match status" value="1"/>
</dbReference>
<accession>A0A1A9EVV5</accession>
<dbReference type="Pfam" id="PF17775">
    <property type="entry name" value="YchJ_M-like"/>
    <property type="match status" value="1"/>
</dbReference>
<gene>
    <name evidence="2" type="ORF">A8C75_05400</name>
</gene>
<dbReference type="EMBL" id="CP015839">
    <property type="protein sequence ID" value="ANG61977.1"/>
    <property type="molecule type" value="Genomic_DNA"/>
</dbReference>
<dbReference type="Gene3D" id="3.10.450.50">
    <property type="match status" value="1"/>
</dbReference>
<evidence type="ECO:0000313" key="2">
    <source>
        <dbReference type="EMBL" id="ANG61977.1"/>
    </source>
</evidence>
<organism evidence="2 3">
    <name type="scientific">Marinobacterium aestuarii</name>
    <dbReference type="NCBI Taxonomy" id="1821621"/>
    <lineage>
        <taxon>Bacteria</taxon>
        <taxon>Pseudomonadati</taxon>
        <taxon>Pseudomonadota</taxon>
        <taxon>Gammaproteobacteria</taxon>
        <taxon>Oceanospirillales</taxon>
        <taxon>Oceanospirillaceae</taxon>
        <taxon>Marinobacterium</taxon>
    </lineage>
</organism>
<feature type="domain" description="YchJ-like middle NTF2-like" evidence="1">
    <location>
        <begin position="44"/>
        <end position="144"/>
    </location>
</feature>
<dbReference type="RefSeq" id="WP_067379174.1">
    <property type="nucleotide sequence ID" value="NZ_CP015839.1"/>
</dbReference>
<name>A0A1A9EVV5_9GAMM</name>
<reference evidence="2 3" key="2">
    <citation type="journal article" date="2018" name="Int. J. Syst. Evol. Microbiol.">
        <title>Marinobacterium aestuarii sp. nov., a benzene-degrading marine bacterium isolated from estuary sediment.</title>
        <authorList>
            <person name="Bae S.S."/>
            <person name="Jung J."/>
            <person name="Chung D."/>
            <person name="Baek K."/>
        </authorList>
    </citation>
    <scope>NUCLEOTIDE SEQUENCE [LARGE SCALE GENOMIC DNA]</scope>
    <source>
        <strain evidence="2 3">ST58-10</strain>
    </source>
</reference>
<dbReference type="Pfam" id="PF02810">
    <property type="entry name" value="SEC-C"/>
    <property type="match status" value="1"/>
</dbReference>